<gene>
    <name evidence="2" type="ORF">Hypma_015144</name>
</gene>
<evidence type="ECO:0000256" key="1">
    <source>
        <dbReference type="SAM" id="MobiDB-lite"/>
    </source>
</evidence>
<name>A0A369K336_HYPMA</name>
<protein>
    <submittedName>
        <fullName evidence="2">Uncharacterized protein</fullName>
    </submittedName>
</protein>
<dbReference type="AlphaFoldDB" id="A0A369K336"/>
<feature type="compositionally biased region" description="Polar residues" evidence="1">
    <location>
        <begin position="1"/>
        <end position="13"/>
    </location>
</feature>
<evidence type="ECO:0000313" key="3">
    <source>
        <dbReference type="Proteomes" id="UP000076154"/>
    </source>
</evidence>
<dbReference type="Proteomes" id="UP000076154">
    <property type="component" value="Unassembled WGS sequence"/>
</dbReference>
<comment type="caution">
    <text evidence="2">The sequence shown here is derived from an EMBL/GenBank/DDBJ whole genome shotgun (WGS) entry which is preliminary data.</text>
</comment>
<proteinExistence type="predicted"/>
<dbReference type="EMBL" id="LUEZ02000010">
    <property type="protein sequence ID" value="RDB29039.1"/>
    <property type="molecule type" value="Genomic_DNA"/>
</dbReference>
<sequence length="80" mass="8698">MSSNNSQQGTTSAYHGVPGMQSLRQKAVQSLNFSTNAGKIPKKGIDETKSSTGINARLASKFPKQVSRKNVPAECYYTFQ</sequence>
<dbReference type="InParanoid" id="A0A369K336"/>
<reference evidence="2" key="1">
    <citation type="submission" date="2018-04" db="EMBL/GenBank/DDBJ databases">
        <title>Whole genome sequencing of Hypsizygus marmoreus.</title>
        <authorList>
            <person name="Choi I.-G."/>
            <person name="Min B."/>
            <person name="Kim J.-G."/>
            <person name="Kim S."/>
            <person name="Oh Y.-L."/>
            <person name="Kong W.-S."/>
            <person name="Park H."/>
            <person name="Jeong J."/>
            <person name="Song E.-S."/>
        </authorList>
    </citation>
    <scope>NUCLEOTIDE SEQUENCE [LARGE SCALE GENOMIC DNA]</scope>
    <source>
        <strain evidence="2">51987-8</strain>
    </source>
</reference>
<keyword evidence="3" id="KW-1185">Reference proteome</keyword>
<organism evidence="2 3">
    <name type="scientific">Hypsizygus marmoreus</name>
    <name type="common">White beech mushroom</name>
    <name type="synonym">Agaricus marmoreus</name>
    <dbReference type="NCBI Taxonomy" id="39966"/>
    <lineage>
        <taxon>Eukaryota</taxon>
        <taxon>Fungi</taxon>
        <taxon>Dikarya</taxon>
        <taxon>Basidiomycota</taxon>
        <taxon>Agaricomycotina</taxon>
        <taxon>Agaricomycetes</taxon>
        <taxon>Agaricomycetidae</taxon>
        <taxon>Agaricales</taxon>
        <taxon>Tricholomatineae</taxon>
        <taxon>Lyophyllaceae</taxon>
        <taxon>Hypsizygus</taxon>
    </lineage>
</organism>
<dbReference type="OrthoDB" id="3041138at2759"/>
<feature type="region of interest" description="Disordered" evidence="1">
    <location>
        <begin position="1"/>
        <end position="21"/>
    </location>
</feature>
<evidence type="ECO:0000313" key="2">
    <source>
        <dbReference type="EMBL" id="RDB29039.1"/>
    </source>
</evidence>
<accession>A0A369K336</accession>